<dbReference type="Proteomes" id="UP000204221">
    <property type="component" value="Chromosome"/>
</dbReference>
<dbReference type="EMBL" id="CP022521">
    <property type="protein sequence ID" value="ASO21479.1"/>
    <property type="molecule type" value="Genomic_DNA"/>
</dbReference>
<keyword evidence="2" id="KW-1185">Reference proteome</keyword>
<protein>
    <submittedName>
        <fullName evidence="1">Uncharacterized protein</fullName>
    </submittedName>
</protein>
<dbReference type="RefSeq" id="WP_093942612.1">
    <property type="nucleotide sequence ID" value="NZ_CP022521.1"/>
</dbReference>
<sequence length="101" mass="10931">MTGQLDVDADRVLAEVTACLIGACPRIDPEVDEITMTTSLRDDLALSSVDLVTVLARLTTTYDGRVNFVDFVVKGRQSDLSSVTVGSLVEYILPRLGEART</sequence>
<accession>A0A221W7D2</accession>
<dbReference type="SUPFAM" id="SSF47336">
    <property type="entry name" value="ACP-like"/>
    <property type="match status" value="1"/>
</dbReference>
<dbReference type="KEGG" id="ahg:AHOG_19285"/>
<evidence type="ECO:0000313" key="2">
    <source>
        <dbReference type="Proteomes" id="UP000204221"/>
    </source>
</evidence>
<reference evidence="1 2" key="1">
    <citation type="submission" date="2017-07" db="EMBL/GenBank/DDBJ databases">
        <title>Complete genome sequence of Actinoalloteichus hoggarensis DSM 45943, type strain of Actinoalloteichus hoggarensis.</title>
        <authorList>
            <person name="Ruckert C."/>
            <person name="Nouioui I."/>
            <person name="Willmese J."/>
            <person name="van Wezel G."/>
            <person name="Klenk H.-P."/>
            <person name="Kalinowski J."/>
            <person name="Zotchev S.B."/>
        </authorList>
    </citation>
    <scope>NUCLEOTIDE SEQUENCE [LARGE SCALE GENOMIC DNA]</scope>
    <source>
        <strain evidence="1 2">DSM 45943</strain>
    </source>
</reference>
<dbReference type="OrthoDB" id="3785691at2"/>
<dbReference type="AlphaFoldDB" id="A0A221W7D2"/>
<dbReference type="InterPro" id="IPR036736">
    <property type="entry name" value="ACP-like_sf"/>
</dbReference>
<organism evidence="1 2">
    <name type="scientific">Actinoalloteichus hoggarensis</name>
    <dbReference type="NCBI Taxonomy" id="1470176"/>
    <lineage>
        <taxon>Bacteria</taxon>
        <taxon>Bacillati</taxon>
        <taxon>Actinomycetota</taxon>
        <taxon>Actinomycetes</taxon>
        <taxon>Pseudonocardiales</taxon>
        <taxon>Pseudonocardiaceae</taxon>
        <taxon>Actinoalloteichus</taxon>
    </lineage>
</organism>
<proteinExistence type="predicted"/>
<dbReference type="Gene3D" id="1.10.1200.10">
    <property type="entry name" value="ACP-like"/>
    <property type="match status" value="1"/>
</dbReference>
<evidence type="ECO:0000313" key="1">
    <source>
        <dbReference type="EMBL" id="ASO21479.1"/>
    </source>
</evidence>
<gene>
    <name evidence="1" type="ORF">AHOG_19285</name>
</gene>
<name>A0A221W7D2_9PSEU</name>